<evidence type="ECO:0000313" key="1">
    <source>
        <dbReference type="EMBL" id="KRY97254.1"/>
    </source>
</evidence>
<dbReference type="AlphaFoldDB" id="A0A0V1GGI6"/>
<name>A0A0V1GGI6_TRIPS</name>
<organism evidence="1 2">
    <name type="scientific">Trichinella pseudospiralis</name>
    <name type="common">Parasitic roundworm</name>
    <dbReference type="NCBI Taxonomy" id="6337"/>
    <lineage>
        <taxon>Eukaryota</taxon>
        <taxon>Metazoa</taxon>
        <taxon>Ecdysozoa</taxon>
        <taxon>Nematoda</taxon>
        <taxon>Enoplea</taxon>
        <taxon>Dorylaimia</taxon>
        <taxon>Trichinellida</taxon>
        <taxon>Trichinellidae</taxon>
        <taxon>Trichinella</taxon>
    </lineage>
</organism>
<gene>
    <name evidence="1" type="ORF">T4B_274</name>
</gene>
<accession>A0A0V1GGI6</accession>
<dbReference type="Proteomes" id="UP000054805">
    <property type="component" value="Unassembled WGS sequence"/>
</dbReference>
<sequence length="138" mass="15989">YVLSDAGRFLIDSNIRYFRNIYISSESVDAHAVESANRQNDIGSGCRSSKSGVFLQPLDHHQSFNRTVKIHCWWLDYVLSDAGRFLIDSNSGTSVTSIYHQSQWMHMLLRVRIAKMILEVVVDHRNQECFCSHWIIIK</sequence>
<feature type="non-terminal residue" evidence="1">
    <location>
        <position position="1"/>
    </location>
</feature>
<reference evidence="1 2" key="1">
    <citation type="submission" date="2015-01" db="EMBL/GenBank/DDBJ databases">
        <title>Evolution of Trichinella species and genotypes.</title>
        <authorList>
            <person name="Korhonen P.K."/>
            <person name="Edoardo P."/>
            <person name="Giuseppe L.R."/>
            <person name="Gasser R.B."/>
        </authorList>
    </citation>
    <scope>NUCLEOTIDE SEQUENCE [LARGE SCALE GENOMIC DNA]</scope>
    <source>
        <strain evidence="1">ISS588</strain>
    </source>
</reference>
<proteinExistence type="predicted"/>
<keyword evidence="2" id="KW-1185">Reference proteome</keyword>
<comment type="caution">
    <text evidence="1">The sequence shown here is derived from an EMBL/GenBank/DDBJ whole genome shotgun (WGS) entry which is preliminary data.</text>
</comment>
<evidence type="ECO:0000313" key="2">
    <source>
        <dbReference type="Proteomes" id="UP000054805"/>
    </source>
</evidence>
<dbReference type="EMBL" id="JYDS01002544">
    <property type="protein sequence ID" value="KRY97254.1"/>
    <property type="molecule type" value="Genomic_DNA"/>
</dbReference>
<feature type="non-terminal residue" evidence="1">
    <location>
        <position position="138"/>
    </location>
</feature>
<protein>
    <submittedName>
        <fullName evidence="1">Uncharacterized protein</fullName>
    </submittedName>
</protein>